<gene>
    <name evidence="6" type="ORF">CVLEPA_LOCUS10745</name>
</gene>
<evidence type="ECO:0000313" key="6">
    <source>
        <dbReference type="EMBL" id="CAK8680500.1"/>
    </source>
</evidence>
<keyword evidence="7" id="KW-1185">Reference proteome</keyword>
<comment type="catalytic activity">
    <reaction evidence="3 4">
        <text>D-glucosamine 6-phosphate + acetyl-CoA = N-acetyl-D-glucosamine 6-phosphate + CoA + H(+)</text>
        <dbReference type="Rhea" id="RHEA:10292"/>
        <dbReference type="ChEBI" id="CHEBI:15378"/>
        <dbReference type="ChEBI" id="CHEBI:57287"/>
        <dbReference type="ChEBI" id="CHEBI:57288"/>
        <dbReference type="ChEBI" id="CHEBI:57513"/>
        <dbReference type="ChEBI" id="CHEBI:58725"/>
        <dbReference type="EC" id="2.3.1.4"/>
    </reaction>
</comment>
<dbReference type="InterPro" id="IPR039143">
    <property type="entry name" value="GNPNAT1-like"/>
</dbReference>
<reference evidence="6 7" key="1">
    <citation type="submission" date="2024-02" db="EMBL/GenBank/DDBJ databases">
        <authorList>
            <person name="Daric V."/>
            <person name="Darras S."/>
        </authorList>
    </citation>
    <scope>NUCLEOTIDE SEQUENCE [LARGE SCALE GENOMIC DNA]</scope>
</reference>
<comment type="similarity">
    <text evidence="2 4">Belongs to the acetyltransferase family. GNA1 subfamily.</text>
</comment>
<keyword evidence="4" id="KW-0808">Transferase</keyword>
<dbReference type="InterPro" id="IPR016181">
    <property type="entry name" value="Acyl_CoA_acyltransferase"/>
</dbReference>
<sequence length="193" mass="21762">MGAADDTSDVVYAWDKNLLNGLSLDEYGIKLDEKYSWINPGEGLVIRPLSSQDFDKGFTDVLSQLTRLGDVSKEDFQKRFYAMKASGGYYTLVVEDTEADNGSGKIVGTGTLEVEQKFIHSCALRGRVEEVVIDKEYRGRKLGKLVLGLITVLSKKLACYKTTLECKVENIPFYGIFGYKEDPEKFMQLRFHD</sequence>
<name>A0ABP0FLG1_CLALP</name>
<accession>A0ABP0FLG1</accession>
<comment type="caution">
    <text evidence="6">The sequence shown here is derived from an EMBL/GenBank/DDBJ whole genome shotgun (WGS) entry which is preliminary data.</text>
</comment>
<dbReference type="PANTHER" id="PTHR13355:SF11">
    <property type="entry name" value="GLUCOSAMINE 6-PHOSPHATE N-ACETYLTRANSFERASE"/>
    <property type="match status" value="1"/>
</dbReference>
<proteinExistence type="inferred from homology"/>
<comment type="pathway">
    <text evidence="1 4">Nucleotide-sugar biosynthesis; UDP-N-acetyl-alpha-D-glucosamine biosynthesis; N-acetyl-alpha-D-glucosamine 1-phosphate from alpha-D-glucosamine 6-phosphate (route I): step 1/2.</text>
</comment>
<evidence type="ECO:0000256" key="1">
    <source>
        <dbReference type="ARBA" id="ARBA00004832"/>
    </source>
</evidence>
<dbReference type="CDD" id="cd04301">
    <property type="entry name" value="NAT_SF"/>
    <property type="match status" value="1"/>
</dbReference>
<keyword evidence="4" id="KW-0012">Acyltransferase</keyword>
<dbReference type="InterPro" id="IPR000182">
    <property type="entry name" value="GNAT_dom"/>
</dbReference>
<feature type="domain" description="N-acetyltransferase" evidence="5">
    <location>
        <begin position="44"/>
        <end position="193"/>
    </location>
</feature>
<evidence type="ECO:0000259" key="5">
    <source>
        <dbReference type="PROSITE" id="PS51186"/>
    </source>
</evidence>
<dbReference type="Proteomes" id="UP001642483">
    <property type="component" value="Unassembled WGS sequence"/>
</dbReference>
<dbReference type="EMBL" id="CAWYQH010000068">
    <property type="protein sequence ID" value="CAK8680500.1"/>
    <property type="molecule type" value="Genomic_DNA"/>
</dbReference>
<dbReference type="EC" id="2.3.1.4" evidence="4"/>
<evidence type="ECO:0000256" key="4">
    <source>
        <dbReference type="RuleBase" id="RU365086"/>
    </source>
</evidence>
<dbReference type="Gene3D" id="3.40.630.30">
    <property type="match status" value="1"/>
</dbReference>
<evidence type="ECO:0000256" key="3">
    <source>
        <dbReference type="ARBA" id="ARBA00048964"/>
    </source>
</evidence>
<dbReference type="PANTHER" id="PTHR13355">
    <property type="entry name" value="GLUCOSAMINE 6-PHOSPHATE N-ACETYLTRANSFERASE"/>
    <property type="match status" value="1"/>
</dbReference>
<dbReference type="Pfam" id="PF00583">
    <property type="entry name" value="Acetyltransf_1"/>
    <property type="match status" value="1"/>
</dbReference>
<evidence type="ECO:0000313" key="7">
    <source>
        <dbReference type="Proteomes" id="UP001642483"/>
    </source>
</evidence>
<protein>
    <recommendedName>
        <fullName evidence="4">Glucosamine 6-phosphate N-acetyltransferase</fullName>
        <ecNumber evidence="4">2.3.1.4</ecNumber>
    </recommendedName>
</protein>
<dbReference type="SUPFAM" id="SSF55729">
    <property type="entry name" value="Acyl-CoA N-acyltransferases (Nat)"/>
    <property type="match status" value="1"/>
</dbReference>
<organism evidence="6 7">
    <name type="scientific">Clavelina lepadiformis</name>
    <name type="common">Light-bulb sea squirt</name>
    <name type="synonym">Ascidia lepadiformis</name>
    <dbReference type="NCBI Taxonomy" id="159417"/>
    <lineage>
        <taxon>Eukaryota</taxon>
        <taxon>Metazoa</taxon>
        <taxon>Chordata</taxon>
        <taxon>Tunicata</taxon>
        <taxon>Ascidiacea</taxon>
        <taxon>Aplousobranchia</taxon>
        <taxon>Clavelinidae</taxon>
        <taxon>Clavelina</taxon>
    </lineage>
</organism>
<evidence type="ECO:0000256" key="2">
    <source>
        <dbReference type="ARBA" id="ARBA00006048"/>
    </source>
</evidence>
<dbReference type="PROSITE" id="PS51186">
    <property type="entry name" value="GNAT"/>
    <property type="match status" value="1"/>
</dbReference>